<protein>
    <recommendedName>
        <fullName evidence="2">Heterokaryon incompatibility domain-containing protein</fullName>
    </recommendedName>
</protein>
<name>A0AAJ0HYJ2_9PEZI</name>
<accession>A0AAJ0HYJ2</accession>
<dbReference type="InterPro" id="IPR052895">
    <property type="entry name" value="HetReg/Transcr_Mod"/>
</dbReference>
<dbReference type="GeneID" id="87875472"/>
<dbReference type="EMBL" id="JAULSX010000010">
    <property type="protein sequence ID" value="KAK3485259.1"/>
    <property type="molecule type" value="Genomic_DNA"/>
</dbReference>
<dbReference type="InterPro" id="IPR010730">
    <property type="entry name" value="HET"/>
</dbReference>
<feature type="domain" description="Heterokaryon incompatibility" evidence="2">
    <location>
        <begin position="206"/>
        <end position="258"/>
    </location>
</feature>
<proteinExistence type="predicted"/>
<gene>
    <name evidence="3" type="ORF">B0T23DRAFT_389984</name>
</gene>
<dbReference type="Pfam" id="PF06985">
    <property type="entry name" value="HET"/>
    <property type="match status" value="1"/>
</dbReference>
<dbReference type="PANTHER" id="PTHR24148:SF73">
    <property type="entry name" value="HET DOMAIN PROTEIN (AFU_ORTHOLOGUE AFUA_8G01020)"/>
    <property type="match status" value="1"/>
</dbReference>
<evidence type="ECO:0000313" key="3">
    <source>
        <dbReference type="EMBL" id="KAK3485259.1"/>
    </source>
</evidence>
<organism evidence="3 4">
    <name type="scientific">Neurospora hispaniola</name>
    <dbReference type="NCBI Taxonomy" id="588809"/>
    <lineage>
        <taxon>Eukaryota</taxon>
        <taxon>Fungi</taxon>
        <taxon>Dikarya</taxon>
        <taxon>Ascomycota</taxon>
        <taxon>Pezizomycotina</taxon>
        <taxon>Sordariomycetes</taxon>
        <taxon>Sordariomycetidae</taxon>
        <taxon>Sordariales</taxon>
        <taxon>Sordariaceae</taxon>
        <taxon>Neurospora</taxon>
    </lineage>
</organism>
<dbReference type="RefSeq" id="XP_062688163.1">
    <property type="nucleotide sequence ID" value="XM_062837850.1"/>
</dbReference>
<evidence type="ECO:0000313" key="4">
    <source>
        <dbReference type="Proteomes" id="UP001285908"/>
    </source>
</evidence>
<sequence>MEANNSPQQPSPLPPTYPELSYTTIPLNNPATEIRLLDLYPSADFSSPLYCRLYNTPIASPAPFKALSYAWGSDKKTHLIYVESTNTNGTEKNSFVHSLITLFTTYSTRCSFGSDDDTTVASVVNDSSDVEVHGEGAMSGGHGEERGESDVGGSGPTRSIIRITSSLDSCLRHLRAIHHRDHLAHNNSHPPPNPHHHMSPPVPPLTLWIDQLCINQSDSDEKAVQVGLMSQIYSRAKQVLIWLGPAADGSDEVMDVLAELGKEFEIVGIRLGDWEKILKLTEEYLRNSLRISAEGNVGEKRKERIGVTKEKEVPLPLGKEIDCGIGVEGGTGTACGGDGVVNAPGGGDATAGNSDEVEIGVELGLGVDVTDIEALDEAAVVCTTNKADASTGKTVVAVVEDGAARLCRLEVSGELQAFFRRPWFTRLWVVQEACHCADTVFVCGTKPPVSYDILGTIPVCTLHAVQWPGHKRNDMSDWDGVSPICTDRKIAGVRVLDDVAEAIDGLLGYTLGSYLTRWTTIQQISKGVGGNDLFTLLVGTYTRGKRGGETKLYRDRIYALLGLATDVDELEIQPDYSSQTSTAQILTDVAKAIISKTKRKFPVELLSYSQFPKTALDDGSDEQLPSWVPDWRSGLRNPFHYSLSDTTMFMACGPHRSVDMVPTTPASVLGLRGYLVDTIEEVVGTSTRNRWRGSIKFFEKLDKLWMLSKQKNKPIYKTPARREEALWRVPIADVAQDWQKDTTRDTRAKAGFALEYQKWRRTLEDEKKATSTVCFLYELDADEGYYYRNATGKMIGMRLYLTKEGYMGMGPSNTQPGDVVVVFPGARVPFVLRPTDEDNTFTYVGDAYCDGIMDGEITLREERGEFFLV</sequence>
<comment type="caution">
    <text evidence="3">The sequence shown here is derived from an EMBL/GenBank/DDBJ whole genome shotgun (WGS) entry which is preliminary data.</text>
</comment>
<keyword evidence="4" id="KW-1185">Reference proteome</keyword>
<dbReference type="AlphaFoldDB" id="A0AAJ0HYJ2"/>
<dbReference type="PANTHER" id="PTHR24148">
    <property type="entry name" value="ANKYRIN REPEAT DOMAIN-CONTAINING PROTEIN 39 HOMOLOG-RELATED"/>
    <property type="match status" value="1"/>
</dbReference>
<evidence type="ECO:0000256" key="1">
    <source>
        <dbReference type="SAM" id="MobiDB-lite"/>
    </source>
</evidence>
<feature type="region of interest" description="Disordered" evidence="1">
    <location>
        <begin position="125"/>
        <end position="158"/>
    </location>
</feature>
<evidence type="ECO:0000259" key="2">
    <source>
        <dbReference type="Pfam" id="PF06985"/>
    </source>
</evidence>
<reference evidence="3 4" key="1">
    <citation type="journal article" date="2023" name="Mol. Phylogenet. Evol.">
        <title>Genome-scale phylogeny and comparative genomics of the fungal order Sordariales.</title>
        <authorList>
            <person name="Hensen N."/>
            <person name="Bonometti L."/>
            <person name="Westerberg I."/>
            <person name="Brannstrom I.O."/>
            <person name="Guillou S."/>
            <person name="Cros-Aarteil S."/>
            <person name="Calhoun S."/>
            <person name="Haridas S."/>
            <person name="Kuo A."/>
            <person name="Mondo S."/>
            <person name="Pangilinan J."/>
            <person name="Riley R."/>
            <person name="LaButti K."/>
            <person name="Andreopoulos B."/>
            <person name="Lipzen A."/>
            <person name="Chen C."/>
            <person name="Yan M."/>
            <person name="Daum C."/>
            <person name="Ng V."/>
            <person name="Clum A."/>
            <person name="Steindorff A."/>
            <person name="Ohm R.A."/>
            <person name="Martin F."/>
            <person name="Silar P."/>
            <person name="Natvig D.O."/>
            <person name="Lalanne C."/>
            <person name="Gautier V."/>
            <person name="Ament-Velasquez S.L."/>
            <person name="Kruys A."/>
            <person name="Hutchinson M.I."/>
            <person name="Powell A.J."/>
            <person name="Barry K."/>
            <person name="Miller A.N."/>
            <person name="Grigoriev I.V."/>
            <person name="Debuchy R."/>
            <person name="Gladieux P."/>
            <person name="Hiltunen Thoren M."/>
            <person name="Johannesson H."/>
        </authorList>
    </citation>
    <scope>NUCLEOTIDE SEQUENCE [LARGE SCALE GENOMIC DNA]</scope>
    <source>
        <strain evidence="3 4">FGSC 10403</strain>
    </source>
</reference>
<dbReference type="Pfam" id="PF26639">
    <property type="entry name" value="Het-6_barrel"/>
    <property type="match status" value="2"/>
</dbReference>
<dbReference type="Proteomes" id="UP001285908">
    <property type="component" value="Unassembled WGS sequence"/>
</dbReference>